<evidence type="ECO:0000256" key="2">
    <source>
        <dbReference type="ARBA" id="ARBA00008054"/>
    </source>
</evidence>
<dbReference type="GO" id="GO:0005178">
    <property type="term" value="F:integrin binding"/>
    <property type="evidence" value="ECO:0007669"/>
    <property type="project" value="TreeGrafter"/>
</dbReference>
<dbReference type="Pfam" id="PF20805">
    <property type="entry name" value="Integrin_A_Ig_2"/>
    <property type="match status" value="1"/>
</dbReference>
<dbReference type="SMART" id="SM00191">
    <property type="entry name" value="Int_alpha"/>
    <property type="match status" value="3"/>
</dbReference>
<evidence type="ECO:0000256" key="1">
    <source>
        <dbReference type="ARBA" id="ARBA00004479"/>
    </source>
</evidence>
<dbReference type="InterPro" id="IPR032695">
    <property type="entry name" value="Integrin_dom_sf"/>
</dbReference>
<keyword evidence="5" id="KW-0732">Signal</keyword>
<evidence type="ECO:0000256" key="10">
    <source>
        <dbReference type="ARBA" id="ARBA00023037"/>
    </source>
</evidence>
<evidence type="ECO:0000256" key="14">
    <source>
        <dbReference type="ARBA" id="ARBA00023180"/>
    </source>
</evidence>
<dbReference type="InterPro" id="IPR048285">
    <property type="entry name" value="Integrin_alpha_Ig-like_2"/>
</dbReference>
<dbReference type="InterPro" id="IPR000413">
    <property type="entry name" value="Integrin_alpha"/>
</dbReference>
<evidence type="ECO:0000256" key="5">
    <source>
        <dbReference type="ARBA" id="ARBA00022729"/>
    </source>
</evidence>
<evidence type="ECO:0000256" key="15">
    <source>
        <dbReference type="PROSITE-ProRule" id="PRU00803"/>
    </source>
</evidence>
<evidence type="ECO:0000256" key="7">
    <source>
        <dbReference type="ARBA" id="ARBA00022837"/>
    </source>
</evidence>
<keyword evidence="11 16" id="KW-0472">Membrane</keyword>
<dbReference type="GO" id="GO:0008305">
    <property type="term" value="C:integrin complex"/>
    <property type="evidence" value="ECO:0007669"/>
    <property type="project" value="InterPro"/>
</dbReference>
<sequence length="1137" mass="126637">MNRKMFVTQTSSSGMETHGLILFMWASLSEAFNIDTEHPLRFNGTPEDFFGYSVYQTEFGNRKCTAAQQICGPANGCSGQVESVRFFGMSSAVSSAALTSCSPYFAHECDGNSYLNGVCYQFNSSLQAVSNFTAAYQECSKREVNLVFLFDGSSSMKAVEFDMNKNFMKDVMKKLSNSSIKFAAVQFSTEIRTVFDFNDYQNGSAEEKLMKERHMKSQTSTYKAINYVLKNVLNSVSSGADPNAQKALVIITDGDPSDNDDYNILNICDEQNILRYIIGVGKVDLTTLTQLAAEPKLNNTFYIQEYNGLKGLLDNLQKKIYNIEGSKEAHGRDRQKELSQSGFSVVYQEESVIVGSVGSNDWRGALYEVMGSRSKFRQTEIIDPAVNKDSDLNSDRQRSPIQHGVSLLFSGAPRAEHTGLVTLFTKNESTWTVMRNINGEQIGSYFGASLSLLDVDSDGDSDFLLVGAPLFYQSQPRAEGRLYVYTLSEQYSQKTLQSTTGRFATSLASLKDLNGDGLSDVAVGAPLENEGVVYIYLGDGTHGINPEHAPQRIPARSVLPGLQQFGVSLSGQMDMNDDNLPDIVIGTQGGIVLLNARPVMSVSAQLSFNPMEISLNYFECPGSNAFNAFNLTSCFTVTERTSSTGSLEKKLNVSLNLNLDVVRGMSRGFFDPMDSSSRTLQQSVLLDSGSSCSNFSIFMLRCVADTVSPLKIRMNFSQTQMLSGNSLAVLDIQSRTEEYVEVLFQRNCNSNSCVADLKLNFSFTNDTLVVENQAHFTVLVSLANPGDDSYNTSIVLHYPEGLSLSKFDAIKVLLSTQFLGTFRVTKWDYDWSDRMEMTITANSDNNGNMSDMSVRRSIPVQFAVELAISLVAEDSVTYLNFSLEDRGPKPLNIIYKVVNLGLKGLPVSVTLSLPCQTTHVTLTPHNFSMQEVHHSFISSYHQIIMCLLNKHLFFSPELRADGHCGFVCHQFPLEKFSEVQFNLMAEAVLQNVKEYESKYSFYEFRRDHVFNISAELNFNTSRYNQSTGLKYNPHRSQTEVKVEFVIPPSRMLIVCTGAVGGFFFLIIILILLLKCGFFKRNRPDEFFPEDENVTVVEDSPLVNMNAKENQISESNSTEKEKGSREMSTSREPPKTEE</sequence>
<dbReference type="PANTHER" id="PTHR23220:SF84">
    <property type="entry name" value="INTEGRIN ALPHA-L"/>
    <property type="match status" value="1"/>
</dbReference>
<name>A0A8C2FE06_CYPCA</name>
<dbReference type="SUPFAM" id="SSF69179">
    <property type="entry name" value="Integrin domains"/>
    <property type="match status" value="2"/>
</dbReference>
<dbReference type="Pfam" id="PF00092">
    <property type="entry name" value="VWA"/>
    <property type="match status" value="1"/>
</dbReference>
<feature type="repeat" description="FG-GAP" evidence="15">
    <location>
        <begin position="551"/>
        <end position="611"/>
    </location>
</feature>
<feature type="domain" description="VWFA" evidence="18">
    <location>
        <begin position="145"/>
        <end position="316"/>
    </location>
</feature>
<feature type="repeat" description="FG-GAP" evidence="15">
    <location>
        <begin position="501"/>
        <end position="545"/>
    </location>
</feature>
<keyword evidence="8 16" id="KW-0130">Cell adhesion</keyword>
<dbReference type="InterPro" id="IPR028994">
    <property type="entry name" value="Integrin_alpha_N"/>
</dbReference>
<keyword evidence="9 16" id="KW-1133">Transmembrane helix</keyword>
<dbReference type="PRINTS" id="PR01185">
    <property type="entry name" value="INTEGRINA"/>
</dbReference>
<dbReference type="SUPFAM" id="SSF69318">
    <property type="entry name" value="Integrin alpha N-terminal domain"/>
    <property type="match status" value="1"/>
</dbReference>
<dbReference type="SUPFAM" id="SSF53300">
    <property type="entry name" value="vWA-like"/>
    <property type="match status" value="1"/>
</dbReference>
<evidence type="ECO:0000256" key="16">
    <source>
        <dbReference type="RuleBase" id="RU003762"/>
    </source>
</evidence>
<evidence type="ECO:0000256" key="4">
    <source>
        <dbReference type="ARBA" id="ARBA00022723"/>
    </source>
</evidence>
<feature type="compositionally biased region" description="Polar residues" evidence="17">
    <location>
        <begin position="1106"/>
        <end position="1115"/>
    </location>
</feature>
<dbReference type="Gene3D" id="2.60.40.1530">
    <property type="entry name" value="ntegrin, alpha v. Chain A, domain 4"/>
    <property type="match status" value="1"/>
</dbReference>
<evidence type="ECO:0000256" key="11">
    <source>
        <dbReference type="ARBA" id="ARBA00023136"/>
    </source>
</evidence>
<dbReference type="InterPro" id="IPR013649">
    <property type="entry name" value="Integrin_alpha_Ig-like_1"/>
</dbReference>
<evidence type="ECO:0000259" key="18">
    <source>
        <dbReference type="PROSITE" id="PS50234"/>
    </source>
</evidence>
<dbReference type="Proteomes" id="UP000694701">
    <property type="component" value="Unplaced"/>
</dbReference>
<organism evidence="19 20">
    <name type="scientific">Cyprinus carpio</name>
    <name type="common">Common carp</name>
    <dbReference type="NCBI Taxonomy" id="7962"/>
    <lineage>
        <taxon>Eukaryota</taxon>
        <taxon>Metazoa</taxon>
        <taxon>Chordata</taxon>
        <taxon>Craniata</taxon>
        <taxon>Vertebrata</taxon>
        <taxon>Euteleostomi</taxon>
        <taxon>Actinopterygii</taxon>
        <taxon>Neopterygii</taxon>
        <taxon>Teleostei</taxon>
        <taxon>Ostariophysi</taxon>
        <taxon>Cypriniformes</taxon>
        <taxon>Cyprinidae</taxon>
        <taxon>Cyprininae</taxon>
        <taxon>Cyprinus</taxon>
    </lineage>
</organism>
<dbReference type="Gene3D" id="3.40.50.410">
    <property type="entry name" value="von Willebrand factor, type A domain"/>
    <property type="match status" value="1"/>
</dbReference>
<dbReference type="Gene3D" id="2.130.10.130">
    <property type="entry name" value="Integrin alpha, N-terminal"/>
    <property type="match status" value="1"/>
</dbReference>
<feature type="repeat" description="FG-GAP" evidence="15">
    <location>
        <begin position="432"/>
        <end position="494"/>
    </location>
</feature>
<comment type="subcellular location">
    <subcellularLocation>
        <location evidence="1 16">Membrane</location>
        <topology evidence="1 16">Single-pass type I membrane protein</topology>
    </subcellularLocation>
</comment>
<dbReference type="Pfam" id="PF01839">
    <property type="entry name" value="FG-GAP"/>
    <property type="match status" value="2"/>
</dbReference>
<dbReference type="PANTHER" id="PTHR23220">
    <property type="entry name" value="INTEGRIN ALPHA"/>
    <property type="match status" value="1"/>
</dbReference>
<keyword evidence="6" id="KW-0677">Repeat</keyword>
<keyword evidence="12" id="KW-1015">Disulfide bond</keyword>
<dbReference type="PROSITE" id="PS50234">
    <property type="entry name" value="VWFA"/>
    <property type="match status" value="1"/>
</dbReference>
<proteinExistence type="inferred from homology"/>
<dbReference type="GO" id="GO:0046872">
    <property type="term" value="F:metal ion binding"/>
    <property type="evidence" value="ECO:0007669"/>
    <property type="project" value="UniProtKB-KW"/>
</dbReference>
<keyword evidence="13 16" id="KW-0675">Receptor</keyword>
<keyword evidence="14" id="KW-0325">Glycoprotein</keyword>
<dbReference type="InterPro" id="IPR002035">
    <property type="entry name" value="VWF_A"/>
</dbReference>
<accession>A0A8C2FE06</accession>
<dbReference type="InterPro" id="IPR018184">
    <property type="entry name" value="Integrin_alpha_C_CS"/>
</dbReference>
<dbReference type="InterPro" id="IPR013517">
    <property type="entry name" value="FG-GAP"/>
</dbReference>
<keyword evidence="10 16" id="KW-0401">Integrin</keyword>
<protein>
    <submittedName>
        <fullName evidence="19">Zmp:0000001082</fullName>
    </submittedName>
</protein>
<dbReference type="PRINTS" id="PR00453">
    <property type="entry name" value="VWFADOMAIN"/>
</dbReference>
<evidence type="ECO:0000313" key="20">
    <source>
        <dbReference type="Proteomes" id="UP000694701"/>
    </source>
</evidence>
<dbReference type="Pfam" id="PF08441">
    <property type="entry name" value="Integrin_A_Ig_1"/>
    <property type="match status" value="1"/>
</dbReference>
<dbReference type="GO" id="GO:0098609">
    <property type="term" value="P:cell-cell adhesion"/>
    <property type="evidence" value="ECO:0007669"/>
    <property type="project" value="TreeGrafter"/>
</dbReference>
<dbReference type="Pfam" id="PF00357">
    <property type="entry name" value="Integrin_alpha"/>
    <property type="match status" value="1"/>
</dbReference>
<evidence type="ECO:0000256" key="13">
    <source>
        <dbReference type="ARBA" id="ARBA00023170"/>
    </source>
</evidence>
<evidence type="ECO:0000256" key="12">
    <source>
        <dbReference type="ARBA" id="ARBA00023157"/>
    </source>
</evidence>
<dbReference type="InterPro" id="IPR036465">
    <property type="entry name" value="vWFA_dom_sf"/>
</dbReference>
<dbReference type="GO" id="GO:0009897">
    <property type="term" value="C:external side of plasma membrane"/>
    <property type="evidence" value="ECO:0007669"/>
    <property type="project" value="TreeGrafter"/>
</dbReference>
<dbReference type="Gene3D" id="1.20.5.930">
    <property type="entry name" value="Bicelle-embedded integrin alpha(iib) transmembrane segment"/>
    <property type="match status" value="1"/>
</dbReference>
<dbReference type="GO" id="GO:0007229">
    <property type="term" value="P:integrin-mediated signaling pathway"/>
    <property type="evidence" value="ECO:0007669"/>
    <property type="project" value="UniProtKB-KW"/>
</dbReference>
<feature type="compositionally biased region" description="Basic and acidic residues" evidence="17">
    <location>
        <begin position="1116"/>
        <end position="1137"/>
    </location>
</feature>
<evidence type="ECO:0000256" key="6">
    <source>
        <dbReference type="ARBA" id="ARBA00022737"/>
    </source>
</evidence>
<dbReference type="Gene3D" id="2.60.40.1460">
    <property type="entry name" value="Integrin domains. Chain A, domain 2"/>
    <property type="match status" value="1"/>
</dbReference>
<dbReference type="Ensembl" id="ENSCCRT00020058772.1">
    <property type="protein sequence ID" value="ENSCCRP00020053740.1"/>
    <property type="gene ID" value="ENSCCRG00020024289.1"/>
</dbReference>
<dbReference type="GO" id="GO:0033627">
    <property type="term" value="P:cell adhesion mediated by integrin"/>
    <property type="evidence" value="ECO:0007669"/>
    <property type="project" value="TreeGrafter"/>
</dbReference>
<dbReference type="Gene3D" id="2.60.40.1510">
    <property type="entry name" value="ntegrin, alpha v. Chain A, domain 3"/>
    <property type="match status" value="1"/>
</dbReference>
<dbReference type="PROSITE" id="PS51470">
    <property type="entry name" value="FG_GAP"/>
    <property type="match status" value="3"/>
</dbReference>
<feature type="region of interest" description="Disordered" evidence="17">
    <location>
        <begin position="1104"/>
        <end position="1137"/>
    </location>
</feature>
<dbReference type="AlphaFoldDB" id="A0A8C2FE06"/>
<reference evidence="19" key="1">
    <citation type="submission" date="2025-08" db="UniProtKB">
        <authorList>
            <consortium name="Ensembl"/>
        </authorList>
    </citation>
    <scope>IDENTIFICATION</scope>
</reference>
<keyword evidence="7" id="KW-0106">Calcium</keyword>
<evidence type="ECO:0000313" key="19">
    <source>
        <dbReference type="Ensembl" id="ENSCCRP00020053740.1"/>
    </source>
</evidence>
<dbReference type="GO" id="GO:0007160">
    <property type="term" value="P:cell-matrix adhesion"/>
    <property type="evidence" value="ECO:0007669"/>
    <property type="project" value="TreeGrafter"/>
</dbReference>
<dbReference type="SMART" id="SM00327">
    <property type="entry name" value="VWA"/>
    <property type="match status" value="1"/>
</dbReference>
<dbReference type="InterPro" id="IPR013519">
    <property type="entry name" value="Int_alpha_beta-p"/>
</dbReference>
<dbReference type="Pfam" id="PF21520">
    <property type="entry name" value="ITGAX-like_Ig_3"/>
    <property type="match status" value="1"/>
</dbReference>
<comment type="similarity">
    <text evidence="2 16">Belongs to the integrin alpha chain family.</text>
</comment>
<keyword evidence="3 16" id="KW-0812">Transmembrane</keyword>
<evidence type="ECO:0000256" key="17">
    <source>
        <dbReference type="SAM" id="MobiDB-lite"/>
    </source>
</evidence>
<evidence type="ECO:0000256" key="8">
    <source>
        <dbReference type="ARBA" id="ARBA00022889"/>
    </source>
</evidence>
<evidence type="ECO:0000256" key="3">
    <source>
        <dbReference type="ARBA" id="ARBA00022692"/>
    </source>
</evidence>
<evidence type="ECO:0000256" key="9">
    <source>
        <dbReference type="ARBA" id="ARBA00022989"/>
    </source>
</evidence>
<feature type="transmembrane region" description="Helical" evidence="16">
    <location>
        <begin position="1051"/>
        <end position="1073"/>
    </location>
</feature>
<keyword evidence="4" id="KW-0479">Metal-binding</keyword>
<dbReference type="InterPro" id="IPR048633">
    <property type="entry name" value="ITGAX-like_Ig_3"/>
</dbReference>